<proteinExistence type="predicted"/>
<dbReference type="EMBL" id="JPGW01000010">
    <property type="protein sequence ID" value="KER08880.1"/>
    <property type="molecule type" value="Genomic_DNA"/>
</dbReference>
<evidence type="ECO:0000313" key="3">
    <source>
        <dbReference type="Proteomes" id="UP000028067"/>
    </source>
</evidence>
<dbReference type="PANTHER" id="PTHR40396:SF1">
    <property type="entry name" value="ATPASE AAA-TYPE CORE DOMAIN-CONTAINING PROTEIN"/>
    <property type="match status" value="1"/>
</dbReference>
<dbReference type="RefSeq" id="WP_033684785.1">
    <property type="nucleotide sequence ID" value="NZ_JASHDP010000004.1"/>
</dbReference>
<dbReference type="PATRIC" id="fig|28037.94.peg.185"/>
<dbReference type="AlphaFoldDB" id="A0A081SD77"/>
<reference evidence="2 3" key="1">
    <citation type="submission" date="2014-05" db="EMBL/GenBank/DDBJ databases">
        <authorList>
            <person name="Daugherty S.C."/>
            <person name="Tallon L.J."/>
            <person name="Sadzewicz L."/>
            <person name="Kilian M."/>
            <person name="Tettelin H."/>
        </authorList>
    </citation>
    <scope>NUCLEOTIDE SEQUENCE [LARGE SCALE GENOMIC DNA]</scope>
    <source>
        <strain evidence="2 3">SK271</strain>
    </source>
</reference>
<name>A0A081SD77_STRMT</name>
<dbReference type="Proteomes" id="UP000028067">
    <property type="component" value="Unassembled WGS sequence"/>
</dbReference>
<organism evidence="2 3">
    <name type="scientific">Streptococcus mitis</name>
    <dbReference type="NCBI Taxonomy" id="28037"/>
    <lineage>
        <taxon>Bacteria</taxon>
        <taxon>Bacillati</taxon>
        <taxon>Bacillota</taxon>
        <taxon>Bacilli</taxon>
        <taxon>Lactobacillales</taxon>
        <taxon>Streptococcaceae</taxon>
        <taxon>Streptococcus</taxon>
        <taxon>Streptococcus mitis group</taxon>
    </lineage>
</organism>
<dbReference type="InterPro" id="IPR003959">
    <property type="entry name" value="ATPase_AAA_core"/>
</dbReference>
<evidence type="ECO:0000259" key="1">
    <source>
        <dbReference type="Pfam" id="PF13304"/>
    </source>
</evidence>
<feature type="domain" description="ATPase AAA-type core" evidence="1">
    <location>
        <begin position="43"/>
        <end position="322"/>
    </location>
</feature>
<dbReference type="InterPro" id="IPR027417">
    <property type="entry name" value="P-loop_NTPase"/>
</dbReference>
<dbReference type="GO" id="GO:0016887">
    <property type="term" value="F:ATP hydrolysis activity"/>
    <property type="evidence" value="ECO:0007669"/>
    <property type="project" value="InterPro"/>
</dbReference>
<dbReference type="GO" id="GO:0005524">
    <property type="term" value="F:ATP binding"/>
    <property type="evidence" value="ECO:0007669"/>
    <property type="project" value="InterPro"/>
</dbReference>
<dbReference type="Gene3D" id="3.40.50.300">
    <property type="entry name" value="P-loop containing nucleotide triphosphate hydrolases"/>
    <property type="match status" value="1"/>
</dbReference>
<sequence length="374" mass="43836">MIKTFKVKGFKNFKDELIFDFTSGNYEYNTDAIQDNLVKDSLIYGDNASGKSNLGLALMDIVSHLTDKHIREEEYDKHYLNLDSDVDIAEFEYTFQFDKDELIYRYKKSSFLRLVEEIVLINGTTVIDSRQKNEREKANLKGTEHLTFDFDTEDLSLVKYIRNNTALNPKTDKNVEVFLLFMDFVNRMLSFDSLNGNRYRGFKTGSESITSAIIKAGNLSNYNQFLKDLGIDYNLFEKEVDGEKQIYVKFDSGKEVDFWGIMSKGTRSLTLFYYWYMSFEKEVRFVFMDEFDAYFHNDVSREIIKRLIKIPSLQLVITTHNTTNMSNTLLRPDCYYIIEGNEISSLSNKTDMVIRKTQNLEKMYRTGFFADVRS</sequence>
<comment type="caution">
    <text evidence="2">The sequence shown here is derived from an EMBL/GenBank/DDBJ whole genome shotgun (WGS) entry which is preliminary data.</text>
</comment>
<dbReference type="PANTHER" id="PTHR40396">
    <property type="entry name" value="ATPASE-LIKE PROTEIN"/>
    <property type="match status" value="1"/>
</dbReference>
<accession>A0A081SD77</accession>
<gene>
    <name evidence="2" type="ORF">SK271_0212</name>
</gene>
<dbReference type="SUPFAM" id="SSF52540">
    <property type="entry name" value="P-loop containing nucleoside triphosphate hydrolases"/>
    <property type="match status" value="1"/>
</dbReference>
<dbReference type="Pfam" id="PF13304">
    <property type="entry name" value="AAA_21"/>
    <property type="match status" value="1"/>
</dbReference>
<protein>
    <recommendedName>
        <fullName evidence="1">ATPase AAA-type core domain-containing protein</fullName>
    </recommendedName>
</protein>
<evidence type="ECO:0000313" key="2">
    <source>
        <dbReference type="EMBL" id="KER08880.1"/>
    </source>
</evidence>